<dbReference type="InterPro" id="IPR013154">
    <property type="entry name" value="ADH-like_N"/>
</dbReference>
<dbReference type="Proteomes" id="UP000836597">
    <property type="component" value="Chromosome"/>
</dbReference>
<keyword evidence="3 5" id="KW-0560">Oxidoreductase</keyword>
<evidence type="ECO:0000256" key="1">
    <source>
        <dbReference type="ARBA" id="ARBA00022723"/>
    </source>
</evidence>
<dbReference type="AlphaFoldDB" id="A0A8S0Y2J5"/>
<organism evidence="5">
    <name type="scientific">Acididesulfobacillus acetoxydans</name>
    <dbReference type="NCBI Taxonomy" id="1561005"/>
    <lineage>
        <taxon>Bacteria</taxon>
        <taxon>Bacillati</taxon>
        <taxon>Bacillota</taxon>
        <taxon>Clostridia</taxon>
        <taxon>Eubacteriales</taxon>
        <taxon>Peptococcaceae</taxon>
        <taxon>Acididesulfobacillus</taxon>
    </lineage>
</organism>
<reference evidence="5" key="2">
    <citation type="submission" date="2020-01" db="EMBL/GenBank/DDBJ databases">
        <authorList>
            <person name="Hornung B."/>
        </authorList>
    </citation>
    <scope>NUCLEOTIDE SEQUENCE</scope>
    <source>
        <strain evidence="5">PacBioINE</strain>
    </source>
</reference>
<dbReference type="SUPFAM" id="SSF50129">
    <property type="entry name" value="GroES-like"/>
    <property type="match status" value="1"/>
</dbReference>
<dbReference type="InterPro" id="IPR036291">
    <property type="entry name" value="NAD(P)-bd_dom_sf"/>
</dbReference>
<name>A0A8S0Y2J5_9FIRM</name>
<dbReference type="EMBL" id="CDGJ01000079">
    <property type="protein sequence ID" value="CEJ08301.1"/>
    <property type="molecule type" value="Genomic_DNA"/>
</dbReference>
<evidence type="ECO:0000256" key="2">
    <source>
        <dbReference type="ARBA" id="ARBA00022833"/>
    </source>
</evidence>
<evidence type="ECO:0000256" key="3">
    <source>
        <dbReference type="ARBA" id="ARBA00023002"/>
    </source>
</evidence>
<dbReference type="EC" id="1.-.-.-" evidence="5"/>
<keyword evidence="1" id="KW-0479">Metal-binding</keyword>
<dbReference type="Gene3D" id="3.90.180.10">
    <property type="entry name" value="Medium-chain alcohol dehydrogenases, catalytic domain"/>
    <property type="match status" value="1"/>
</dbReference>
<dbReference type="InterPro" id="IPR020843">
    <property type="entry name" value="ER"/>
</dbReference>
<dbReference type="Pfam" id="PF00107">
    <property type="entry name" value="ADH_zinc_N"/>
    <property type="match status" value="1"/>
</dbReference>
<evidence type="ECO:0000313" key="5">
    <source>
        <dbReference type="EMBL" id="CAA7600895.1"/>
    </source>
</evidence>
<accession>A0A8S0Y2J5</accession>
<protein>
    <submittedName>
        <fullName evidence="5">Alcohol dehydrogenase GroES-like domain protein</fullName>
        <ecNumber evidence="5">1.-.-.-</ecNumber>
    </submittedName>
    <submittedName>
        <fullName evidence="6">Sorbitol dehydrogenase</fullName>
    </submittedName>
</protein>
<reference evidence="6" key="1">
    <citation type="submission" date="2014-11" db="EMBL/GenBank/DDBJ databases">
        <authorList>
            <person name="Hornung B.V."/>
        </authorList>
    </citation>
    <scope>NUCLEOTIDE SEQUENCE</scope>
    <source>
        <strain evidence="6">INE</strain>
    </source>
</reference>
<proteinExistence type="predicted"/>
<evidence type="ECO:0000313" key="6">
    <source>
        <dbReference type="EMBL" id="CEJ08301.1"/>
    </source>
</evidence>
<dbReference type="PANTHER" id="PTHR43401">
    <property type="entry name" value="L-THREONINE 3-DEHYDROGENASE"/>
    <property type="match status" value="1"/>
</dbReference>
<dbReference type="RefSeq" id="WP_240984487.1">
    <property type="nucleotide sequence ID" value="NZ_CDGJ01000079.1"/>
</dbReference>
<dbReference type="SMART" id="SM00829">
    <property type="entry name" value="PKS_ER"/>
    <property type="match status" value="1"/>
</dbReference>
<sequence>MKAALLEGIKHLALRDIPDPVCEPDGLLLQVAACGVCGSDVRNYLYSANTGVSQRLKGHEVSGRVVAVGSKTTGFAIGERLSIAPPISCGQCYYCQRGLQHLCDHYQEIAREYPGGFAELMAIPAVALQYGCVCKITDQLSFTEATVSEPLSSVIACQEAVNVGLGDNVVIFGAGPIGILHAQLARIHGAGQVIVIEQRPERLGQALKLGATMALNGLQDDLRPAVLNATENRGADVVIVAAPSSMAQAQAIRLARKRGRVVWFGGLPKGSETKVDANDIHYREVTIYGAFSYSPRHNRMAVDLISRRKIDASKLITATFPLGQVEKAFEHAAEGKGLKTVIVMN</sequence>
<gene>
    <name evidence="5" type="ORF">DEACI_1548</name>
    <name evidence="6" type="ORF">DEACI_2777</name>
</gene>
<dbReference type="InterPro" id="IPR050129">
    <property type="entry name" value="Zn_alcohol_dh"/>
</dbReference>
<dbReference type="SUPFAM" id="SSF51735">
    <property type="entry name" value="NAD(P)-binding Rossmann-fold domains"/>
    <property type="match status" value="1"/>
</dbReference>
<keyword evidence="2" id="KW-0862">Zinc</keyword>
<dbReference type="PANTHER" id="PTHR43401:SF2">
    <property type="entry name" value="L-THREONINE 3-DEHYDROGENASE"/>
    <property type="match status" value="1"/>
</dbReference>
<feature type="domain" description="Enoyl reductase (ER)" evidence="4">
    <location>
        <begin position="8"/>
        <end position="342"/>
    </location>
</feature>
<dbReference type="Pfam" id="PF08240">
    <property type="entry name" value="ADH_N"/>
    <property type="match status" value="1"/>
</dbReference>
<dbReference type="GO" id="GO:0016491">
    <property type="term" value="F:oxidoreductase activity"/>
    <property type="evidence" value="ECO:0007669"/>
    <property type="project" value="UniProtKB-KW"/>
</dbReference>
<dbReference type="GO" id="GO:0046872">
    <property type="term" value="F:metal ion binding"/>
    <property type="evidence" value="ECO:0007669"/>
    <property type="project" value="UniProtKB-KW"/>
</dbReference>
<keyword evidence="7" id="KW-1185">Reference proteome</keyword>
<dbReference type="InterPro" id="IPR013149">
    <property type="entry name" value="ADH-like_C"/>
</dbReference>
<dbReference type="KEGG" id="aacx:DEACI_1548"/>
<evidence type="ECO:0000313" key="7">
    <source>
        <dbReference type="Proteomes" id="UP001071230"/>
    </source>
</evidence>
<dbReference type="EMBL" id="LR746496">
    <property type="protein sequence ID" value="CAA7600895.1"/>
    <property type="molecule type" value="Genomic_DNA"/>
</dbReference>
<dbReference type="InterPro" id="IPR011032">
    <property type="entry name" value="GroES-like_sf"/>
</dbReference>
<dbReference type="CDD" id="cd08235">
    <property type="entry name" value="iditol_2_DH_like"/>
    <property type="match status" value="1"/>
</dbReference>
<evidence type="ECO:0000259" key="4">
    <source>
        <dbReference type="SMART" id="SM00829"/>
    </source>
</evidence>
<dbReference type="Proteomes" id="UP001071230">
    <property type="component" value="Unassembled WGS sequence"/>
</dbReference>
<dbReference type="Gene3D" id="3.40.50.720">
    <property type="entry name" value="NAD(P)-binding Rossmann-like Domain"/>
    <property type="match status" value="1"/>
</dbReference>